<accession>A0AAD8X0S7</accession>
<gene>
    <name evidence="2" type="ORF">QYE76_046544</name>
</gene>
<dbReference type="PANTHER" id="PTHR42648">
    <property type="entry name" value="TRANSPOSASE, PUTATIVE-RELATED"/>
    <property type="match status" value="1"/>
</dbReference>
<dbReference type="InterPro" id="IPR039537">
    <property type="entry name" value="Retrotran_Ty1/copia-like"/>
</dbReference>
<reference evidence="2" key="1">
    <citation type="submission" date="2023-07" db="EMBL/GenBank/DDBJ databases">
        <title>A chromosome-level genome assembly of Lolium multiflorum.</title>
        <authorList>
            <person name="Chen Y."/>
            <person name="Copetti D."/>
            <person name="Kolliker R."/>
            <person name="Studer B."/>
        </authorList>
    </citation>
    <scope>NUCLEOTIDE SEQUENCE</scope>
    <source>
        <strain evidence="2">02402/16</strain>
        <tissue evidence="2">Leaf</tissue>
    </source>
</reference>
<keyword evidence="3" id="KW-1185">Reference proteome</keyword>
<sequence>MWCWSIWYPFCSCFTGSGCPCTAASTHTSACCYWLSSPFSRWGRPCILGSTLTVDSLFTLSLTAIRSSAECLLALHLQRPSPPASLSRVLTLTLGHWLGLALSAVTPRKFGSLIGFMFLLLPLHRLHPVCLLLPPPPPFSSGIIALVIFVVLDCRVYFDKVFWGHSCSGFLSWRPCPNGVAERKHRHLLEMARAMMIVVSLPPHFWAEAVSIFTYLINLQPSTALQGGIPLERLTGRAPDYSTLRLFGCVAMFFLLHIIRHSSSVCPCSAESLPTFYSFFTYQTPLSSLTTFPTLHTFLSHVTFLAYGGPSLPFSLLPSST</sequence>
<dbReference type="AlphaFoldDB" id="A0AAD8X0S7"/>
<organism evidence="2 3">
    <name type="scientific">Lolium multiflorum</name>
    <name type="common">Italian ryegrass</name>
    <name type="synonym">Lolium perenne subsp. multiflorum</name>
    <dbReference type="NCBI Taxonomy" id="4521"/>
    <lineage>
        <taxon>Eukaryota</taxon>
        <taxon>Viridiplantae</taxon>
        <taxon>Streptophyta</taxon>
        <taxon>Embryophyta</taxon>
        <taxon>Tracheophyta</taxon>
        <taxon>Spermatophyta</taxon>
        <taxon>Magnoliopsida</taxon>
        <taxon>Liliopsida</taxon>
        <taxon>Poales</taxon>
        <taxon>Poaceae</taxon>
        <taxon>BOP clade</taxon>
        <taxon>Pooideae</taxon>
        <taxon>Poodae</taxon>
        <taxon>Poeae</taxon>
        <taxon>Poeae Chloroplast Group 2 (Poeae type)</taxon>
        <taxon>Loliodinae</taxon>
        <taxon>Loliinae</taxon>
        <taxon>Lolium</taxon>
    </lineage>
</organism>
<dbReference type="EMBL" id="JAUUTY010000002">
    <property type="protein sequence ID" value="KAK1685696.1"/>
    <property type="molecule type" value="Genomic_DNA"/>
</dbReference>
<evidence type="ECO:0000313" key="3">
    <source>
        <dbReference type="Proteomes" id="UP001231189"/>
    </source>
</evidence>
<evidence type="ECO:0000256" key="1">
    <source>
        <dbReference type="SAM" id="SignalP"/>
    </source>
</evidence>
<keyword evidence="1" id="KW-0732">Signal</keyword>
<proteinExistence type="predicted"/>
<comment type="caution">
    <text evidence="2">The sequence shown here is derived from an EMBL/GenBank/DDBJ whole genome shotgun (WGS) entry which is preliminary data.</text>
</comment>
<feature type="chain" id="PRO_5042118964" evidence="1">
    <location>
        <begin position="19"/>
        <end position="321"/>
    </location>
</feature>
<dbReference type="SUPFAM" id="SSF53098">
    <property type="entry name" value="Ribonuclease H-like"/>
    <property type="match status" value="1"/>
</dbReference>
<dbReference type="Proteomes" id="UP001231189">
    <property type="component" value="Unassembled WGS sequence"/>
</dbReference>
<dbReference type="PANTHER" id="PTHR42648:SF28">
    <property type="entry name" value="TRANSPOSON-ENCODED PROTEIN WITH RIBONUCLEASE H-LIKE AND RETROVIRUS ZINC FINGER-LIKE DOMAINS"/>
    <property type="match status" value="1"/>
</dbReference>
<name>A0AAD8X0S7_LOLMU</name>
<feature type="signal peptide" evidence="1">
    <location>
        <begin position="1"/>
        <end position="18"/>
    </location>
</feature>
<protein>
    <submittedName>
        <fullName evidence="2">Uncharacterized protein</fullName>
    </submittedName>
</protein>
<dbReference type="Gene3D" id="3.30.420.10">
    <property type="entry name" value="Ribonuclease H-like superfamily/Ribonuclease H"/>
    <property type="match status" value="1"/>
</dbReference>
<dbReference type="InterPro" id="IPR012337">
    <property type="entry name" value="RNaseH-like_sf"/>
</dbReference>
<evidence type="ECO:0000313" key="2">
    <source>
        <dbReference type="EMBL" id="KAK1685696.1"/>
    </source>
</evidence>
<dbReference type="InterPro" id="IPR036397">
    <property type="entry name" value="RNaseH_sf"/>
</dbReference>
<dbReference type="GO" id="GO:0003676">
    <property type="term" value="F:nucleic acid binding"/>
    <property type="evidence" value="ECO:0007669"/>
    <property type="project" value="InterPro"/>
</dbReference>